<accession>A0A2W4QNG3</accession>
<dbReference type="EMBL" id="QJPH01000451">
    <property type="protein sequence ID" value="PZN73661.1"/>
    <property type="molecule type" value="Genomic_DNA"/>
</dbReference>
<gene>
    <name evidence="2" type="ORF">DM484_22350</name>
</gene>
<evidence type="ECO:0000259" key="1">
    <source>
        <dbReference type="Pfam" id="PF13470"/>
    </source>
</evidence>
<feature type="domain" description="PIN" evidence="1">
    <location>
        <begin position="2"/>
        <end position="111"/>
    </location>
</feature>
<dbReference type="SUPFAM" id="SSF88723">
    <property type="entry name" value="PIN domain-like"/>
    <property type="match status" value="1"/>
</dbReference>
<organism evidence="2 3">
    <name type="scientific">Candidatus Methylumidiphilus alinenensis</name>
    <dbReference type="NCBI Taxonomy" id="2202197"/>
    <lineage>
        <taxon>Bacteria</taxon>
        <taxon>Pseudomonadati</taxon>
        <taxon>Pseudomonadota</taxon>
        <taxon>Gammaproteobacteria</taxon>
        <taxon>Methylococcales</taxon>
        <taxon>Candidatus Methylumidiphilus</taxon>
    </lineage>
</organism>
<dbReference type="InterPro" id="IPR002850">
    <property type="entry name" value="PIN_toxin-like"/>
</dbReference>
<name>A0A2W4QNG3_9GAMM</name>
<comment type="caution">
    <text evidence="2">The sequence shown here is derived from an EMBL/GenBank/DDBJ whole genome shotgun (WGS) entry which is preliminary data.</text>
</comment>
<dbReference type="PANTHER" id="PTHR34610:SF4">
    <property type="entry name" value="SLL8027 PROTEIN"/>
    <property type="match status" value="1"/>
</dbReference>
<reference evidence="2 3" key="1">
    <citation type="journal article" date="2018" name="Aquat. Microb. Ecol.">
        <title>Gammaproteobacterial methanotrophs dominate.</title>
        <authorList>
            <person name="Rissanen A.J."/>
            <person name="Saarenheimo J."/>
            <person name="Tiirola M."/>
            <person name="Peura S."/>
            <person name="Aalto S.L."/>
            <person name="Karvinen A."/>
            <person name="Nykanen H."/>
        </authorList>
    </citation>
    <scope>NUCLEOTIDE SEQUENCE [LARGE SCALE GENOMIC DNA]</scope>
    <source>
        <strain evidence="2">AMbin10</strain>
    </source>
</reference>
<proteinExistence type="predicted"/>
<dbReference type="NCBIfam" id="TIGR00305">
    <property type="entry name" value="putative toxin-antitoxin system toxin component, PIN family"/>
    <property type="match status" value="1"/>
</dbReference>
<dbReference type="AlphaFoldDB" id="A0A2W4QNG3"/>
<dbReference type="InterPro" id="IPR002716">
    <property type="entry name" value="PIN_dom"/>
</dbReference>
<sequence>MRVVFDTNTVISALLFRGRMAWLVAHWQSKTITPLASQETAQEFLRVLEYPKFRLNEQLIHSFAVRYLPYVERIERVSGFLNCVECRDVNDQKFIQLAIVGKADILVTGDADLLVLQDQTPFEIITPAKYRSRYE</sequence>
<dbReference type="Pfam" id="PF13470">
    <property type="entry name" value="PIN_3"/>
    <property type="match status" value="1"/>
</dbReference>
<evidence type="ECO:0000313" key="3">
    <source>
        <dbReference type="Proteomes" id="UP000249396"/>
    </source>
</evidence>
<dbReference type="PANTHER" id="PTHR34610">
    <property type="entry name" value="SSL7007 PROTEIN"/>
    <property type="match status" value="1"/>
</dbReference>
<evidence type="ECO:0000313" key="2">
    <source>
        <dbReference type="EMBL" id="PZN73661.1"/>
    </source>
</evidence>
<dbReference type="InterPro" id="IPR029060">
    <property type="entry name" value="PIN-like_dom_sf"/>
</dbReference>
<dbReference type="Proteomes" id="UP000249396">
    <property type="component" value="Unassembled WGS sequence"/>
</dbReference>
<protein>
    <submittedName>
        <fullName evidence="2">Putative toxin-antitoxin system toxin component, PIN family</fullName>
    </submittedName>
</protein>